<feature type="compositionally biased region" description="Basic residues" evidence="1">
    <location>
        <begin position="90"/>
        <end position="99"/>
    </location>
</feature>
<dbReference type="AlphaFoldDB" id="A0A6J4T231"/>
<proteinExistence type="predicted"/>
<feature type="non-terminal residue" evidence="2">
    <location>
        <position position="1"/>
    </location>
</feature>
<feature type="region of interest" description="Disordered" evidence="1">
    <location>
        <begin position="1"/>
        <end position="137"/>
    </location>
</feature>
<feature type="compositionally biased region" description="Low complexity" evidence="1">
    <location>
        <begin position="27"/>
        <end position="40"/>
    </location>
</feature>
<gene>
    <name evidence="2" type="ORF">AVDCRST_MAG31-933</name>
</gene>
<organism evidence="2">
    <name type="scientific">uncultured Sphingomonas sp</name>
    <dbReference type="NCBI Taxonomy" id="158754"/>
    <lineage>
        <taxon>Bacteria</taxon>
        <taxon>Pseudomonadati</taxon>
        <taxon>Pseudomonadota</taxon>
        <taxon>Alphaproteobacteria</taxon>
        <taxon>Sphingomonadales</taxon>
        <taxon>Sphingomonadaceae</taxon>
        <taxon>Sphingomonas</taxon>
        <taxon>environmental samples</taxon>
    </lineage>
</organism>
<protein>
    <submittedName>
        <fullName evidence="2">Uncharacterized protein</fullName>
    </submittedName>
</protein>
<feature type="non-terminal residue" evidence="2">
    <location>
        <position position="209"/>
    </location>
</feature>
<name>A0A6J4T231_9SPHN</name>
<accession>A0A6J4T231</accession>
<evidence type="ECO:0000313" key="2">
    <source>
        <dbReference type="EMBL" id="CAA9511696.1"/>
    </source>
</evidence>
<sequence length="209" mass="22607">DSCWFGAWPASPRAGSRQSGVRPQGPRPVRSSCRAAAPRRAGARCRRRQRGHGGRHYAASSRCPDRGGRRSGSPRHRHPGRSIRWPAHPARGRRVRRRAADRCAPPYRRPHRSARRSGAGSPGSCCQGSLPQRPGGADAAAFHGLGWQRSSRRPSALQLSIARAVDGGLPETGFAGHCHRRGARPLSGTRQLALRQGPAFRRQAPACGL</sequence>
<feature type="compositionally biased region" description="Basic residues" evidence="1">
    <location>
        <begin position="72"/>
        <end position="81"/>
    </location>
</feature>
<evidence type="ECO:0000256" key="1">
    <source>
        <dbReference type="SAM" id="MobiDB-lite"/>
    </source>
</evidence>
<dbReference type="EMBL" id="CADCWA010000062">
    <property type="protein sequence ID" value="CAA9511696.1"/>
    <property type="molecule type" value="Genomic_DNA"/>
</dbReference>
<feature type="compositionally biased region" description="Basic residues" evidence="1">
    <location>
        <begin position="41"/>
        <end position="55"/>
    </location>
</feature>
<reference evidence="2" key="1">
    <citation type="submission" date="2020-02" db="EMBL/GenBank/DDBJ databases">
        <authorList>
            <person name="Meier V. D."/>
        </authorList>
    </citation>
    <scope>NUCLEOTIDE SEQUENCE</scope>
    <source>
        <strain evidence="2">AVDCRST_MAG31</strain>
    </source>
</reference>